<dbReference type="Proteomes" id="UP001525566">
    <property type="component" value="Unassembled WGS sequence"/>
</dbReference>
<evidence type="ECO:0000313" key="2">
    <source>
        <dbReference type="EMBL" id="MCT2561520.1"/>
    </source>
</evidence>
<dbReference type="Gene3D" id="2.130.10.10">
    <property type="entry name" value="YVTN repeat-like/Quinoprotein amine dehydrogenase"/>
    <property type="match status" value="1"/>
</dbReference>
<keyword evidence="3" id="KW-1185">Reference proteome</keyword>
<feature type="chain" id="PRO_5045720949" description="40-residue YVTN family beta-propeller repeat-containing protein" evidence="1">
    <location>
        <begin position="23"/>
        <end position="352"/>
    </location>
</feature>
<evidence type="ECO:0008006" key="4">
    <source>
        <dbReference type="Google" id="ProtNLM"/>
    </source>
</evidence>
<dbReference type="SUPFAM" id="SSF50998">
    <property type="entry name" value="Quinoprotein alcohol dehydrogenase-like"/>
    <property type="match status" value="1"/>
</dbReference>
<name>A0ABT2IT69_9FLAO</name>
<evidence type="ECO:0000256" key="1">
    <source>
        <dbReference type="SAM" id="SignalP"/>
    </source>
</evidence>
<comment type="caution">
    <text evidence="2">The sequence shown here is derived from an EMBL/GenBank/DDBJ whole genome shotgun (WGS) entry which is preliminary data.</text>
</comment>
<protein>
    <recommendedName>
        <fullName evidence="4">40-residue YVTN family beta-propeller repeat-containing protein</fullName>
    </recommendedName>
</protein>
<accession>A0ABT2IT69</accession>
<dbReference type="InterPro" id="IPR015943">
    <property type="entry name" value="WD40/YVTN_repeat-like_dom_sf"/>
</dbReference>
<organism evidence="2 3">
    <name type="scientific">Chryseobacterium herbae</name>
    <dbReference type="NCBI Taxonomy" id="2976476"/>
    <lineage>
        <taxon>Bacteria</taxon>
        <taxon>Pseudomonadati</taxon>
        <taxon>Bacteroidota</taxon>
        <taxon>Flavobacteriia</taxon>
        <taxon>Flavobacteriales</taxon>
        <taxon>Weeksellaceae</taxon>
        <taxon>Chryseobacterium group</taxon>
        <taxon>Chryseobacterium</taxon>
    </lineage>
</organism>
<dbReference type="Pfam" id="PF16819">
    <property type="entry name" value="DUF5074"/>
    <property type="match status" value="1"/>
</dbReference>
<reference evidence="2 3" key="1">
    <citation type="submission" date="2022-09" db="EMBL/GenBank/DDBJ databases">
        <title>Chryseobacterium oleae sp.nov., isolated from the inter-root soil of Pyrola calliantha H. Andr. in Tibet.</title>
        <authorList>
            <person name="Li Z."/>
        </authorList>
    </citation>
    <scope>NUCLEOTIDE SEQUENCE [LARGE SCALE GENOMIC DNA]</scope>
    <source>
        <strain evidence="3">pc1-10</strain>
    </source>
</reference>
<dbReference type="EMBL" id="JAOAMU010000002">
    <property type="protein sequence ID" value="MCT2561520.1"/>
    <property type="molecule type" value="Genomic_DNA"/>
</dbReference>
<keyword evidence="1" id="KW-0732">Signal</keyword>
<gene>
    <name evidence="2" type="ORF">N0B48_06475</name>
</gene>
<dbReference type="InterPro" id="IPR011047">
    <property type="entry name" value="Quinoprotein_ADH-like_sf"/>
</dbReference>
<dbReference type="RefSeq" id="WP_259837661.1">
    <property type="nucleotide sequence ID" value="NZ_JAOAMU010000002.1"/>
</dbReference>
<sequence>MKITRLLTLIFAFALLFNISCSNDDYDDVIIPAITYENGYFISNEGKFNDKNASVTFVTKNLSFKQDNIYSVNNNNEILGDVLQMIAFNGDNAFLVMNNSNKIVVVNRKNFKKVGEITNQILQPRSMTVANGNLYVTNHDFNTNKYVTVYKASDFSFVKKINFTEPVEKIVEAGGNVFVQNASGGYGNKITYVNTTSNSIQSEITVPNGDINRTISFNSNVYAIAGTATNSYIYKISNTGALIPAETKTLTGIPNATNLQIDNGKFYFSSGNKVYTMSMTSSTVPTTPLLTAVDGGPYNTLYGFSVIDGRIFTSDIKGFTEDSEITVYSALDGSKLVSFKAGRGSNGTFSNQ</sequence>
<dbReference type="InterPro" id="IPR031815">
    <property type="entry name" value="DUF5074"/>
</dbReference>
<feature type="signal peptide" evidence="1">
    <location>
        <begin position="1"/>
        <end position="22"/>
    </location>
</feature>
<proteinExistence type="predicted"/>
<evidence type="ECO:0000313" key="3">
    <source>
        <dbReference type="Proteomes" id="UP001525566"/>
    </source>
</evidence>